<proteinExistence type="predicted"/>
<comment type="caution">
    <text evidence="1">The sequence shown here is derived from an EMBL/GenBank/DDBJ whole genome shotgun (WGS) entry which is preliminary data.</text>
</comment>
<accession>A0A392MF72</accession>
<dbReference type="EMBL" id="LXQA010009440">
    <property type="protein sequence ID" value="MCH85941.1"/>
    <property type="molecule type" value="Genomic_DNA"/>
</dbReference>
<keyword evidence="2" id="KW-1185">Reference proteome</keyword>
<protein>
    <submittedName>
        <fullName evidence="1">Phytoalexin-deficient 4-2 protein</fullName>
    </submittedName>
</protein>
<organism evidence="1 2">
    <name type="scientific">Trifolium medium</name>
    <dbReference type="NCBI Taxonomy" id="97028"/>
    <lineage>
        <taxon>Eukaryota</taxon>
        <taxon>Viridiplantae</taxon>
        <taxon>Streptophyta</taxon>
        <taxon>Embryophyta</taxon>
        <taxon>Tracheophyta</taxon>
        <taxon>Spermatophyta</taxon>
        <taxon>Magnoliopsida</taxon>
        <taxon>eudicotyledons</taxon>
        <taxon>Gunneridae</taxon>
        <taxon>Pentapetalae</taxon>
        <taxon>rosids</taxon>
        <taxon>fabids</taxon>
        <taxon>Fabales</taxon>
        <taxon>Fabaceae</taxon>
        <taxon>Papilionoideae</taxon>
        <taxon>50 kb inversion clade</taxon>
        <taxon>NPAAA clade</taxon>
        <taxon>Hologalegina</taxon>
        <taxon>IRL clade</taxon>
        <taxon>Trifolieae</taxon>
        <taxon>Trifolium</taxon>
    </lineage>
</organism>
<gene>
    <name evidence="1" type="ORF">A2U01_0006793</name>
</gene>
<name>A0A392MF72_9FABA</name>
<dbReference type="Proteomes" id="UP000265520">
    <property type="component" value="Unassembled WGS sequence"/>
</dbReference>
<reference evidence="1 2" key="1">
    <citation type="journal article" date="2018" name="Front. Plant Sci.">
        <title>Red Clover (Trifolium pratense) and Zigzag Clover (T. medium) - A Picture of Genomic Similarities and Differences.</title>
        <authorList>
            <person name="Dluhosova J."/>
            <person name="Istvanek J."/>
            <person name="Nedelnik J."/>
            <person name="Repkova J."/>
        </authorList>
    </citation>
    <scope>NUCLEOTIDE SEQUENCE [LARGE SCALE GENOMIC DNA]</scope>
    <source>
        <strain evidence="2">cv. 10/8</strain>
        <tissue evidence="1">Leaf</tissue>
    </source>
</reference>
<evidence type="ECO:0000313" key="2">
    <source>
        <dbReference type="Proteomes" id="UP000265520"/>
    </source>
</evidence>
<sequence length="110" mass="12757">MPAKVRYILEGGSSTRTHFFDGSNYHFWKNKMHLFLKSQDNGMWCVITDGDYVPTLTQPDGIVVEKIEAQWSKIDQENVFLNSRAQLFLSYALSMEESERVDECIFAKQV</sequence>
<evidence type="ECO:0000313" key="1">
    <source>
        <dbReference type="EMBL" id="MCH85941.1"/>
    </source>
</evidence>
<dbReference type="AlphaFoldDB" id="A0A392MF72"/>